<dbReference type="Proteomes" id="UP000007797">
    <property type="component" value="Unassembled WGS sequence"/>
</dbReference>
<keyword evidence="6 8" id="KW-0472">Membrane</keyword>
<dbReference type="OrthoDB" id="1641903at2759"/>
<sequence>MTIAHVWENTKIILSDPKTLIRLGIECFPKYKLNDTKGALVDVDERMTMLNTIIMSIQHVLAMMGSTVICPLLMGFSPNTCLLFSGIGTLIFYICTMGQLPSYLGPSFAFIGVVNSATGFAYVPGGPTNPNIPIATGGILVCGLIYLAISFIVMVVGAKWLEILMPPIVTGTVVMAIGLNLANAAIGECASSGIDAWVAFATIMMTCLLLCYGPGLTKRMPILIGVIFGYLIYLFLGLGGIGPGIDFTAVKESAWFEAPPMHTPEFDGSAISLIAPIAIILIAENIGHVRAVGSMTGKNLDKLLGRTFLGDSIATIIAALGGGLGTTTYAENIGVMSVTRIYSTLPFIFCAFFAIFLGLFAKFGAFIQTIPSGVFGGIEVILFGMIAITGAKIWIEDNVDFSKPRNLLTAGIGVVCGCGMINGIVVTWGVIKIDGIGVSTLGSIILYQVLRDDWPEVAAFLYGKIRGRNVTWKGGKSDTPQTQTTIEMPDLNQSSASSTWQSGASKPSSLPQFKNDAIVTLGQSDGDRL</sequence>
<feature type="transmembrane region" description="Helical" evidence="8">
    <location>
        <begin position="269"/>
        <end position="287"/>
    </location>
</feature>
<dbReference type="GeneID" id="14873691"/>
<feature type="compositionally biased region" description="Low complexity" evidence="7">
    <location>
        <begin position="493"/>
        <end position="505"/>
    </location>
</feature>
<organism evidence="9 10">
    <name type="scientific">Cavenderia fasciculata</name>
    <name type="common">Slime mold</name>
    <name type="synonym">Dictyostelium fasciculatum</name>
    <dbReference type="NCBI Taxonomy" id="261658"/>
    <lineage>
        <taxon>Eukaryota</taxon>
        <taxon>Amoebozoa</taxon>
        <taxon>Evosea</taxon>
        <taxon>Eumycetozoa</taxon>
        <taxon>Dictyostelia</taxon>
        <taxon>Acytosteliales</taxon>
        <taxon>Cavenderiaceae</taxon>
        <taxon>Cavenderia</taxon>
    </lineage>
</organism>
<keyword evidence="10" id="KW-1185">Reference proteome</keyword>
<dbReference type="KEGG" id="dfa:DFA_01489"/>
<evidence type="ECO:0000256" key="7">
    <source>
        <dbReference type="SAM" id="MobiDB-lite"/>
    </source>
</evidence>
<dbReference type="Pfam" id="PF00860">
    <property type="entry name" value="Xan_ur_permease"/>
    <property type="match status" value="1"/>
</dbReference>
<feature type="transmembrane region" description="Helical" evidence="8">
    <location>
        <begin position="220"/>
        <end position="241"/>
    </location>
</feature>
<evidence type="ECO:0000313" key="9">
    <source>
        <dbReference type="EMBL" id="EGG21603.1"/>
    </source>
</evidence>
<reference evidence="10" key="1">
    <citation type="journal article" date="2011" name="Genome Res.">
        <title>Phylogeny-wide analysis of social amoeba genomes highlights ancient origins for complex intercellular communication.</title>
        <authorList>
            <person name="Heidel A.J."/>
            <person name="Lawal H.M."/>
            <person name="Felder M."/>
            <person name="Schilde C."/>
            <person name="Helps N.R."/>
            <person name="Tunggal B."/>
            <person name="Rivero F."/>
            <person name="John U."/>
            <person name="Schleicher M."/>
            <person name="Eichinger L."/>
            <person name="Platzer M."/>
            <person name="Noegel A.A."/>
            <person name="Schaap P."/>
            <person name="Gloeckner G."/>
        </authorList>
    </citation>
    <scope>NUCLEOTIDE SEQUENCE [LARGE SCALE GENOMIC DNA]</scope>
    <source>
        <strain evidence="10">SH3</strain>
    </source>
</reference>
<dbReference type="AlphaFoldDB" id="F4PT27"/>
<feature type="transmembrane region" description="Helical" evidence="8">
    <location>
        <begin position="53"/>
        <end position="74"/>
    </location>
</feature>
<protein>
    <recommendedName>
        <fullName evidence="11">Xanthine/uracil permease family protein</fullName>
    </recommendedName>
</protein>
<keyword evidence="5 8" id="KW-1133">Transmembrane helix</keyword>
<evidence type="ECO:0000256" key="2">
    <source>
        <dbReference type="ARBA" id="ARBA00008821"/>
    </source>
</evidence>
<evidence type="ECO:0000256" key="3">
    <source>
        <dbReference type="ARBA" id="ARBA00022448"/>
    </source>
</evidence>
<feature type="transmembrane region" description="Helical" evidence="8">
    <location>
        <begin position="132"/>
        <end position="156"/>
    </location>
</feature>
<gene>
    <name evidence="9" type="ORF">DFA_01489</name>
</gene>
<evidence type="ECO:0000256" key="5">
    <source>
        <dbReference type="ARBA" id="ARBA00022989"/>
    </source>
</evidence>
<evidence type="ECO:0000256" key="1">
    <source>
        <dbReference type="ARBA" id="ARBA00004141"/>
    </source>
</evidence>
<dbReference type="STRING" id="1054147.F4PT27"/>
<evidence type="ECO:0000256" key="6">
    <source>
        <dbReference type="ARBA" id="ARBA00023136"/>
    </source>
</evidence>
<comment type="similarity">
    <text evidence="2">Belongs to the nucleobase:cation symporter-2 (NCS2) (TC 2.A.40) family.</text>
</comment>
<feature type="transmembrane region" description="Helical" evidence="8">
    <location>
        <begin position="341"/>
        <end position="361"/>
    </location>
</feature>
<proteinExistence type="inferred from homology"/>
<dbReference type="GO" id="GO:0005886">
    <property type="term" value="C:plasma membrane"/>
    <property type="evidence" value="ECO:0007669"/>
    <property type="project" value="UniProtKB-ARBA"/>
</dbReference>
<feature type="region of interest" description="Disordered" evidence="7">
    <location>
        <begin position="473"/>
        <end position="529"/>
    </location>
</feature>
<keyword evidence="3" id="KW-0813">Transport</keyword>
<dbReference type="InterPro" id="IPR006042">
    <property type="entry name" value="Xan_ur_permease"/>
</dbReference>
<feature type="transmembrane region" description="Helical" evidence="8">
    <location>
        <begin position="308"/>
        <end position="329"/>
    </location>
</feature>
<dbReference type="PANTHER" id="PTHR42810">
    <property type="entry name" value="PURINE PERMEASE C1399.01C-RELATED"/>
    <property type="match status" value="1"/>
</dbReference>
<feature type="transmembrane region" description="Helical" evidence="8">
    <location>
        <begin position="81"/>
        <end position="100"/>
    </location>
</feature>
<name>F4PT27_CACFS</name>
<feature type="transmembrane region" description="Helical" evidence="8">
    <location>
        <begin position="407"/>
        <end position="431"/>
    </location>
</feature>
<dbReference type="RefSeq" id="XP_004359453.1">
    <property type="nucleotide sequence ID" value="XM_004359396.1"/>
</dbReference>
<dbReference type="PANTHER" id="PTHR42810:SF2">
    <property type="entry name" value="PURINE PERMEASE C1399.01C-RELATED"/>
    <property type="match status" value="1"/>
</dbReference>
<dbReference type="GO" id="GO:0042907">
    <property type="term" value="F:xanthine transmembrane transporter activity"/>
    <property type="evidence" value="ECO:0007669"/>
    <property type="project" value="TreeGrafter"/>
</dbReference>
<keyword evidence="4 8" id="KW-0812">Transmembrane</keyword>
<feature type="transmembrane region" description="Helical" evidence="8">
    <location>
        <begin position="194"/>
        <end position="213"/>
    </location>
</feature>
<evidence type="ECO:0000313" key="10">
    <source>
        <dbReference type="Proteomes" id="UP000007797"/>
    </source>
</evidence>
<dbReference type="InterPro" id="IPR006043">
    <property type="entry name" value="NCS2"/>
</dbReference>
<evidence type="ECO:0008006" key="11">
    <source>
        <dbReference type="Google" id="ProtNLM"/>
    </source>
</evidence>
<dbReference type="NCBIfam" id="TIGR00801">
    <property type="entry name" value="ncs2"/>
    <property type="match status" value="1"/>
</dbReference>
<feature type="transmembrane region" description="Helical" evidence="8">
    <location>
        <begin position="373"/>
        <end position="395"/>
    </location>
</feature>
<evidence type="ECO:0000256" key="8">
    <source>
        <dbReference type="SAM" id="Phobius"/>
    </source>
</evidence>
<accession>F4PT27</accession>
<dbReference type="EMBL" id="GL883010">
    <property type="protein sequence ID" value="EGG21603.1"/>
    <property type="molecule type" value="Genomic_DNA"/>
</dbReference>
<feature type="transmembrane region" description="Helical" evidence="8">
    <location>
        <begin position="163"/>
        <end position="182"/>
    </location>
</feature>
<evidence type="ECO:0000256" key="4">
    <source>
        <dbReference type="ARBA" id="ARBA00022692"/>
    </source>
</evidence>
<dbReference type="OMA" id="TIIQCKG"/>
<comment type="subcellular location">
    <subcellularLocation>
        <location evidence="1">Membrane</location>
        <topology evidence="1">Multi-pass membrane protein</topology>
    </subcellularLocation>
</comment>